<dbReference type="Pfam" id="PF13673">
    <property type="entry name" value="Acetyltransf_10"/>
    <property type="match status" value="1"/>
</dbReference>
<dbReference type="EMBL" id="JBHUOQ010000001">
    <property type="protein sequence ID" value="MFD2830029.1"/>
    <property type="molecule type" value="Genomic_DNA"/>
</dbReference>
<sequence>MKNIQVKVAESDALYQQCLSIRFTVFVEEQNVPREIEVDRYENTCVHFLLTDDADTPLGTVRYRTIDDELIKVERMAVLKEARGHGYGYDLMNAVHEHARAAGYKKAKLGGQVQAIPFYEKLGYVVDSDIFDDAGIPHKYMVKDL</sequence>
<dbReference type="CDD" id="cd04301">
    <property type="entry name" value="NAT_SF"/>
    <property type="match status" value="1"/>
</dbReference>
<dbReference type="InterPro" id="IPR000182">
    <property type="entry name" value="GNAT_dom"/>
</dbReference>
<proteinExistence type="inferred from homology"/>
<accession>A0ABW5WUJ4</accession>
<dbReference type="SUPFAM" id="SSF55729">
    <property type="entry name" value="Acyl-CoA N-acyltransferases (Nat)"/>
    <property type="match status" value="1"/>
</dbReference>
<dbReference type="PROSITE" id="PS51186">
    <property type="entry name" value="GNAT"/>
    <property type="match status" value="1"/>
</dbReference>
<dbReference type="RefSeq" id="WP_377772571.1">
    <property type="nucleotide sequence ID" value="NZ_JBHUOQ010000001.1"/>
</dbReference>
<evidence type="ECO:0000256" key="2">
    <source>
        <dbReference type="ARBA" id="ARBA00029740"/>
    </source>
</evidence>
<gene>
    <name evidence="4" type="ORF">ACFSX4_06060</name>
</gene>
<dbReference type="Proteomes" id="UP001597519">
    <property type="component" value="Unassembled WGS sequence"/>
</dbReference>
<organism evidence="4 5">
    <name type="scientific">Corticicoccus populi</name>
    <dbReference type="NCBI Taxonomy" id="1812821"/>
    <lineage>
        <taxon>Bacteria</taxon>
        <taxon>Bacillati</taxon>
        <taxon>Bacillota</taxon>
        <taxon>Bacilli</taxon>
        <taxon>Bacillales</taxon>
        <taxon>Staphylococcaceae</taxon>
        <taxon>Corticicoccus</taxon>
    </lineage>
</organism>
<dbReference type="InterPro" id="IPR016181">
    <property type="entry name" value="Acyl_CoA_acyltransferase"/>
</dbReference>
<dbReference type="InterPro" id="IPR039143">
    <property type="entry name" value="GNPNAT1-like"/>
</dbReference>
<comment type="caution">
    <text evidence="4">The sequence shown here is derived from an EMBL/GenBank/DDBJ whole genome shotgun (WGS) entry which is preliminary data.</text>
</comment>
<dbReference type="Gene3D" id="3.40.630.30">
    <property type="match status" value="1"/>
</dbReference>
<comment type="similarity">
    <text evidence="1">Belongs to the UPF0039 (ElaA) family.</text>
</comment>
<evidence type="ECO:0000256" key="1">
    <source>
        <dbReference type="ARBA" id="ARBA00009623"/>
    </source>
</evidence>
<protein>
    <recommendedName>
        <fullName evidence="2">GCN5-related N-acetyltransferase</fullName>
    </recommendedName>
</protein>
<keyword evidence="5" id="KW-1185">Reference proteome</keyword>
<evidence type="ECO:0000313" key="5">
    <source>
        <dbReference type="Proteomes" id="UP001597519"/>
    </source>
</evidence>
<feature type="domain" description="N-acetyltransferase" evidence="3">
    <location>
        <begin position="4"/>
        <end position="145"/>
    </location>
</feature>
<name>A0ABW5WUJ4_9STAP</name>
<dbReference type="PANTHER" id="PTHR13355">
    <property type="entry name" value="GLUCOSAMINE 6-PHOSPHATE N-ACETYLTRANSFERASE"/>
    <property type="match status" value="1"/>
</dbReference>
<evidence type="ECO:0000259" key="3">
    <source>
        <dbReference type="PROSITE" id="PS51186"/>
    </source>
</evidence>
<reference evidence="5" key="1">
    <citation type="journal article" date="2019" name="Int. J. Syst. Evol. Microbiol.">
        <title>The Global Catalogue of Microorganisms (GCM) 10K type strain sequencing project: providing services to taxonomists for standard genome sequencing and annotation.</title>
        <authorList>
            <consortium name="The Broad Institute Genomics Platform"/>
            <consortium name="The Broad Institute Genome Sequencing Center for Infectious Disease"/>
            <person name="Wu L."/>
            <person name="Ma J."/>
        </authorList>
    </citation>
    <scope>NUCLEOTIDE SEQUENCE [LARGE SCALE GENOMIC DNA]</scope>
    <source>
        <strain evidence="5">KCTC 33575</strain>
    </source>
</reference>
<evidence type="ECO:0000313" key="4">
    <source>
        <dbReference type="EMBL" id="MFD2830029.1"/>
    </source>
</evidence>